<gene>
    <name evidence="1" type="ORF">DES35_1022</name>
</gene>
<dbReference type="AlphaFoldDB" id="A0A369A327"/>
<dbReference type="EMBL" id="QPJS01000002">
    <property type="protein sequence ID" value="RCX03553.1"/>
    <property type="molecule type" value="Genomic_DNA"/>
</dbReference>
<dbReference type="RefSeq" id="WP_114366030.1">
    <property type="nucleotide sequence ID" value="NZ_BHZF01000002.1"/>
</dbReference>
<name>A0A369A327_9FLAO</name>
<sequence length="328" mass="37081">MIIRSIDTSGVIGVGSVDPVGYSKDDIFELYLPEELFAQYQGPVVLEYESYGASSAECIYKTINQHHYGRECDDQWSRQWYEQREVLESSIFQSGRNIIYFSCMAGYRENLMIRNVRIRLNSATLEKGSVFKRNELVEVDLGKFIDEAKVIEQIKEKVKVIALGIHQVPVINSYIINVTEGAYAYRFIGNTQGLKVKIPVDRRKVTDHDAELRFFYFDMEYRTWKAAEIQVDGNGNEFIEPNPGAEYFAGLIKAPEMPEAEVFTPNIFKDMKSADPSTGIQLISPPEISQTGEASVNYSFQIPSGRNGMQPSLLLHYSSDGGSGWVGQ</sequence>
<evidence type="ECO:0000313" key="1">
    <source>
        <dbReference type="EMBL" id="RCX03553.1"/>
    </source>
</evidence>
<keyword evidence="2" id="KW-1185">Reference proteome</keyword>
<organism evidence="1 2">
    <name type="scientific">Schleiferia thermophila</name>
    <dbReference type="NCBI Taxonomy" id="884107"/>
    <lineage>
        <taxon>Bacteria</taxon>
        <taxon>Pseudomonadati</taxon>
        <taxon>Bacteroidota</taxon>
        <taxon>Flavobacteriia</taxon>
        <taxon>Flavobacteriales</taxon>
        <taxon>Schleiferiaceae</taxon>
        <taxon>Schleiferia</taxon>
    </lineage>
</organism>
<dbReference type="Proteomes" id="UP000253517">
    <property type="component" value="Unassembled WGS sequence"/>
</dbReference>
<evidence type="ECO:0000313" key="2">
    <source>
        <dbReference type="Proteomes" id="UP000253517"/>
    </source>
</evidence>
<proteinExistence type="predicted"/>
<protein>
    <submittedName>
        <fullName evidence="1">Uncharacterized protein</fullName>
    </submittedName>
</protein>
<comment type="caution">
    <text evidence="1">The sequence shown here is derived from an EMBL/GenBank/DDBJ whole genome shotgun (WGS) entry which is preliminary data.</text>
</comment>
<accession>A0A369A327</accession>
<reference evidence="1 2" key="1">
    <citation type="submission" date="2018-07" db="EMBL/GenBank/DDBJ databases">
        <title>Genomic Encyclopedia of Type Strains, Phase IV (KMG-IV): sequencing the most valuable type-strain genomes for metagenomic binning, comparative biology and taxonomic classification.</title>
        <authorList>
            <person name="Goeker M."/>
        </authorList>
    </citation>
    <scope>NUCLEOTIDE SEQUENCE [LARGE SCALE GENOMIC DNA]</scope>
    <source>
        <strain evidence="1 2">DSM 21410</strain>
    </source>
</reference>